<dbReference type="Proteomes" id="UP001377692">
    <property type="component" value="Unassembled WGS sequence"/>
</dbReference>
<evidence type="ECO:0000313" key="2">
    <source>
        <dbReference type="Proteomes" id="UP001377692"/>
    </source>
</evidence>
<proteinExistence type="predicted"/>
<protein>
    <submittedName>
        <fullName evidence="1">Uncharacterized protein</fullName>
    </submittedName>
</protein>
<organism evidence="1 2">
    <name type="scientific">Pseudomonas kermanshahensis</name>
    <dbReference type="NCBI Taxonomy" id="2745482"/>
    <lineage>
        <taxon>Bacteria</taxon>
        <taxon>Pseudomonadati</taxon>
        <taxon>Pseudomonadota</taxon>
        <taxon>Gammaproteobacteria</taxon>
        <taxon>Pseudomonadales</taxon>
        <taxon>Pseudomonadaceae</taxon>
        <taxon>Pseudomonas</taxon>
    </lineage>
</organism>
<sequence length="74" mass="8210">MDRKPSNQEVAVAIGISEAEVIRYRSETLLLGDGAWLIHFTFLMPKELRFGLTGSFTHILKAAPPAGDRRVEAL</sequence>
<dbReference type="EMBL" id="JBBHLD010000002">
    <property type="protein sequence ID" value="MEJ5903536.1"/>
    <property type="molecule type" value="Genomic_DNA"/>
</dbReference>
<gene>
    <name evidence="1" type="ORF">V7V80_02435</name>
</gene>
<accession>A0ABU8R0Y8</accession>
<evidence type="ECO:0000313" key="1">
    <source>
        <dbReference type="EMBL" id="MEJ5903536.1"/>
    </source>
</evidence>
<keyword evidence="2" id="KW-1185">Reference proteome</keyword>
<name>A0ABU8R0Y8_9PSED</name>
<reference evidence="1 2" key="1">
    <citation type="submission" date="2024-02" db="EMBL/GenBank/DDBJ databases">
        <title>Identification of pathogenicity and growth-promoting functions of Pseudomonas putida variants.</title>
        <authorList>
            <person name="Sun J."/>
        </authorList>
    </citation>
    <scope>NUCLEOTIDE SEQUENCE [LARGE SCALE GENOMIC DNA]</scope>
    <source>
        <strain evidence="1 2">A04</strain>
    </source>
</reference>
<dbReference type="RefSeq" id="WP_186681157.1">
    <property type="nucleotide sequence ID" value="NZ_JBBHLD010000002.1"/>
</dbReference>
<comment type="caution">
    <text evidence="1">The sequence shown here is derived from an EMBL/GenBank/DDBJ whole genome shotgun (WGS) entry which is preliminary data.</text>
</comment>